<organism evidence="2 3">
    <name type="scientific">Streptomyces nitrosporeus</name>
    <dbReference type="NCBI Taxonomy" id="28894"/>
    <lineage>
        <taxon>Bacteria</taxon>
        <taxon>Bacillati</taxon>
        <taxon>Actinomycetota</taxon>
        <taxon>Actinomycetes</taxon>
        <taxon>Kitasatosporales</taxon>
        <taxon>Streptomycetaceae</taxon>
        <taxon>Streptomyces</taxon>
    </lineage>
</organism>
<dbReference type="PANTHER" id="PTHR30005">
    <property type="entry name" value="EXOPOLYPHOSPHATASE"/>
    <property type="match status" value="1"/>
</dbReference>
<dbReference type="InterPro" id="IPR043129">
    <property type="entry name" value="ATPase_NBD"/>
</dbReference>
<evidence type="ECO:0000313" key="2">
    <source>
        <dbReference type="EMBL" id="QEU74077.1"/>
    </source>
</evidence>
<dbReference type="AlphaFoldDB" id="A0A5J6FE36"/>
<dbReference type="CDD" id="cd24119">
    <property type="entry name" value="ASKHA_NBD_MtPPX2-like"/>
    <property type="match status" value="1"/>
</dbReference>
<evidence type="ECO:0000313" key="3">
    <source>
        <dbReference type="Proteomes" id="UP000326178"/>
    </source>
</evidence>
<protein>
    <submittedName>
        <fullName evidence="2">Ppx/GppA family phosphatase</fullName>
    </submittedName>
</protein>
<dbReference type="PANTHER" id="PTHR30005:SF13">
    <property type="entry name" value="EXOPOLYPHOSPHATASE 2"/>
    <property type="match status" value="1"/>
</dbReference>
<dbReference type="EMBL" id="CP023702">
    <property type="protein sequence ID" value="QEU74077.1"/>
    <property type="molecule type" value="Genomic_DNA"/>
</dbReference>
<dbReference type="InterPro" id="IPR050273">
    <property type="entry name" value="GppA/Ppx_hydrolase"/>
</dbReference>
<dbReference type="Gene3D" id="3.30.420.40">
    <property type="match status" value="1"/>
</dbReference>
<dbReference type="RefSeq" id="WP_150489373.1">
    <property type="nucleotide sequence ID" value="NZ_BMUV01000008.1"/>
</dbReference>
<reference evidence="2 3" key="1">
    <citation type="submission" date="2017-09" db="EMBL/GenBank/DDBJ databases">
        <authorList>
            <person name="Lee N."/>
            <person name="Cho B.-K."/>
        </authorList>
    </citation>
    <scope>NUCLEOTIDE SEQUENCE [LARGE SCALE GENOMIC DNA]</scope>
    <source>
        <strain evidence="2 3">ATCC 12769</strain>
    </source>
</reference>
<dbReference type="Gene3D" id="3.30.420.150">
    <property type="entry name" value="Exopolyphosphatase. Domain 2"/>
    <property type="match status" value="1"/>
</dbReference>
<name>A0A5J6FE36_9ACTN</name>
<dbReference type="Pfam" id="PF02541">
    <property type="entry name" value="Ppx-GppA"/>
    <property type="match status" value="1"/>
</dbReference>
<gene>
    <name evidence="2" type="ORF">CP967_20610</name>
</gene>
<dbReference type="Proteomes" id="UP000326178">
    <property type="component" value="Chromosome"/>
</dbReference>
<dbReference type="KEGG" id="snk:CP967_20610"/>
<sequence>MTRVAAIDCGTNSIRLLVADVDPATGRFTELTRRMEVVRLGQGVDRTGRLAPEALERTFARCREYAAVIAELGAERIRFVATSASRDAENSEVFVQGVRDILGVEPEVVTGDQEAQLSFDGATRELAGDDRLARPYLVFDIGGGSTEFVVGDDEVRAARSVDVGCVRMTERHLVRDGAVIDPPTPERLAAIRADIEAALDLAGETVPLAEAETLVGLAGTVTTIAAIALGLEEYDSEAIHHSRISLEQVREITGRLCASTHEERAAIPAMHPGRVDVIPSGALVLLAVMERTGAREVVVSEHDILDGIAHYAASGAR</sequence>
<evidence type="ECO:0000259" key="1">
    <source>
        <dbReference type="Pfam" id="PF02541"/>
    </source>
</evidence>
<proteinExistence type="predicted"/>
<feature type="domain" description="Ppx/GppA phosphatase N-terminal" evidence="1">
    <location>
        <begin position="20"/>
        <end position="302"/>
    </location>
</feature>
<accession>A0A5J6FE36</accession>
<dbReference type="GO" id="GO:0016462">
    <property type="term" value="F:pyrophosphatase activity"/>
    <property type="evidence" value="ECO:0007669"/>
    <property type="project" value="TreeGrafter"/>
</dbReference>
<dbReference type="InterPro" id="IPR003695">
    <property type="entry name" value="Ppx_GppA_N"/>
</dbReference>
<dbReference type="OrthoDB" id="9793035at2"/>
<keyword evidence="3" id="KW-1185">Reference proteome</keyword>
<dbReference type="SUPFAM" id="SSF53067">
    <property type="entry name" value="Actin-like ATPase domain"/>
    <property type="match status" value="2"/>
</dbReference>